<evidence type="ECO:0000256" key="1">
    <source>
        <dbReference type="HAMAP-Rule" id="MF_02233"/>
    </source>
</evidence>
<dbReference type="GO" id="GO:0046872">
    <property type="term" value="F:metal ion binding"/>
    <property type="evidence" value="ECO:0007669"/>
    <property type="project" value="UniProtKB-KW"/>
</dbReference>
<proteinExistence type="inferred from homology"/>
<dbReference type="Proteomes" id="UP001229773">
    <property type="component" value="Chromosome"/>
</dbReference>
<sequence length="308" mass="34415">MMQQGKLALSLGPILFFWHKQQIVDFYRQMAEQPLKTVYMGETVCSRRQELKVADWIDLAHDVATSGHEVILSSQVLLESESDLKRLRKLTEQADFQVEANDLAAVRLLHAKGIPFVAGQALNIYNEQTLALMQSLGAYRWIAPVELGADRLAKMIAAVPDMTCEVFGWGKLPLAYSSRCFTARHYNLKKDSCEFKCLEHADGLLLNTREKQAFLTINGIQTMSAGYHSLLASYQQLMAIGVKYLRISPQKEYMAEVIELHQQVLDGAKKATSALSELKMHAGNVLVDGYWHGKAGINQCEGMIHAGA</sequence>
<dbReference type="InterPro" id="IPR051454">
    <property type="entry name" value="RNA/ubiquinone_mod_enzymes"/>
</dbReference>
<comment type="cofactor">
    <cofactor evidence="1">
        <name>[4Fe-4S] cluster</name>
        <dbReference type="ChEBI" id="CHEBI:49883"/>
    </cofactor>
</comment>
<dbReference type="Pfam" id="PF01136">
    <property type="entry name" value="Peptidase_U32"/>
    <property type="match status" value="1"/>
</dbReference>
<feature type="binding site" evidence="1">
    <location>
        <position position="193"/>
    </location>
    <ligand>
        <name>[4Fe-4S] cluster</name>
        <dbReference type="ChEBI" id="CHEBI:49883"/>
    </ligand>
</feature>
<gene>
    <name evidence="1" type="primary">ubiV</name>
    <name evidence="2" type="ORF">RAM05_11095</name>
</gene>
<comment type="pathway">
    <text evidence="1">Cofactor biosynthesis; ubiquinone biosynthesis.</text>
</comment>
<dbReference type="HAMAP" id="MF_02233">
    <property type="entry name" value="UbiV"/>
    <property type="match status" value="1"/>
</dbReference>
<comment type="subunit">
    <text evidence="1">Forms a heterodimer with UbiU.</text>
</comment>
<evidence type="ECO:0000313" key="3">
    <source>
        <dbReference type="Proteomes" id="UP001229773"/>
    </source>
</evidence>
<dbReference type="GO" id="GO:0051539">
    <property type="term" value="F:4 iron, 4 sulfur cluster binding"/>
    <property type="evidence" value="ECO:0007669"/>
    <property type="project" value="UniProtKB-UniRule"/>
</dbReference>
<dbReference type="InterPro" id="IPR043693">
    <property type="entry name" value="UbiV"/>
</dbReference>
<dbReference type="EMBL" id="CP132375">
    <property type="protein sequence ID" value="WLS98369.1"/>
    <property type="molecule type" value="Genomic_DNA"/>
</dbReference>
<keyword evidence="1" id="KW-0411">Iron-sulfur</keyword>
<reference evidence="2 3" key="1">
    <citation type="submission" date="2023-08" db="EMBL/GenBank/DDBJ databases">
        <title>Complete genome sequences of 12 bacterial strains from the honey bee gut, resolved with long-read nanopore sequencing.</title>
        <authorList>
            <person name="Kwong W.K."/>
            <person name="Acheampong S."/>
            <person name="Polat M.F."/>
        </authorList>
    </citation>
    <scope>NUCLEOTIDE SEQUENCE [LARGE SCALE GENOMIC DNA]</scope>
    <source>
        <strain evidence="3">wkB9</strain>
    </source>
</reference>
<keyword evidence="1" id="KW-0479">Metal-binding</keyword>
<dbReference type="GO" id="GO:0006744">
    <property type="term" value="P:ubiquinone biosynthetic process"/>
    <property type="evidence" value="ECO:0007669"/>
    <property type="project" value="UniProtKB-UniRule"/>
</dbReference>
<name>A0ABD7Z417_9NEIS</name>
<keyword evidence="1" id="KW-0831">Ubiquinone biosynthesis</keyword>
<keyword evidence="1" id="KW-0004">4Fe-4S</keyword>
<feature type="binding site" evidence="1">
    <location>
        <position position="197"/>
    </location>
    <ligand>
        <name>[4Fe-4S] cluster</name>
        <dbReference type="ChEBI" id="CHEBI:49883"/>
    </ligand>
</feature>
<comment type="similarity">
    <text evidence="1">Belongs to the peptidase U32 family. UbiV subfamily.</text>
</comment>
<dbReference type="AlphaFoldDB" id="A0ABD7Z417"/>
<accession>A0ABD7Z417</accession>
<keyword evidence="1" id="KW-0408">Iron</keyword>
<organism evidence="2 3">
    <name type="scientific">Snodgrassella alvi</name>
    <dbReference type="NCBI Taxonomy" id="1196083"/>
    <lineage>
        <taxon>Bacteria</taxon>
        <taxon>Pseudomonadati</taxon>
        <taxon>Pseudomonadota</taxon>
        <taxon>Betaproteobacteria</taxon>
        <taxon>Neisseriales</taxon>
        <taxon>Neisseriaceae</taxon>
        <taxon>Snodgrassella</taxon>
    </lineage>
</organism>
<feature type="binding site" evidence="1">
    <location>
        <position position="180"/>
    </location>
    <ligand>
        <name>[4Fe-4S] cluster</name>
        <dbReference type="ChEBI" id="CHEBI:49883"/>
    </ligand>
</feature>
<dbReference type="InterPro" id="IPR001539">
    <property type="entry name" value="Peptidase_U32"/>
</dbReference>
<evidence type="ECO:0000313" key="2">
    <source>
        <dbReference type="EMBL" id="WLS98369.1"/>
    </source>
</evidence>
<dbReference type="PANTHER" id="PTHR30217">
    <property type="entry name" value="PEPTIDASE U32 FAMILY"/>
    <property type="match status" value="1"/>
</dbReference>
<comment type="function">
    <text evidence="1">Required for O(2)-independent ubiquinone (coenzyme Q) biosynthesis. Together with UbiU, is essential for the C6-hydroxylation reaction in the oxygen-independent ubiquinone biosynthesis pathway.</text>
</comment>
<feature type="binding site" evidence="1">
    <location>
        <position position="45"/>
    </location>
    <ligand>
        <name>[4Fe-4S] cluster</name>
        <dbReference type="ChEBI" id="CHEBI:49883"/>
    </ligand>
</feature>
<dbReference type="NCBIfam" id="NF011991">
    <property type="entry name" value="PRK15447.1"/>
    <property type="match status" value="1"/>
</dbReference>
<protein>
    <recommendedName>
        <fullName evidence="1">Ubiquinone biosynthesis protein UbiV</fullName>
    </recommendedName>
</protein>
<dbReference type="PANTHER" id="PTHR30217:SF11">
    <property type="entry name" value="UBIQUINONE BIOSYNTHESIS PROTEIN UBIV"/>
    <property type="match status" value="1"/>
</dbReference>